<feature type="region of interest" description="Disordered" evidence="1">
    <location>
        <begin position="104"/>
        <end position="151"/>
    </location>
</feature>
<comment type="caution">
    <text evidence="3">The sequence shown here is derived from an EMBL/GenBank/DDBJ whole genome shotgun (WGS) entry which is preliminary data.</text>
</comment>
<feature type="compositionally biased region" description="Low complexity" evidence="1">
    <location>
        <begin position="125"/>
        <end position="141"/>
    </location>
</feature>
<gene>
    <name evidence="3" type="ORF">H9754_10990</name>
</gene>
<evidence type="ECO:0000256" key="2">
    <source>
        <dbReference type="SAM" id="Phobius"/>
    </source>
</evidence>
<dbReference type="AlphaFoldDB" id="A0A9D2PKR5"/>
<feature type="compositionally biased region" description="Acidic residues" evidence="1">
    <location>
        <begin position="142"/>
        <end position="151"/>
    </location>
</feature>
<evidence type="ECO:0000256" key="1">
    <source>
        <dbReference type="SAM" id="MobiDB-lite"/>
    </source>
</evidence>
<feature type="region of interest" description="Disordered" evidence="1">
    <location>
        <begin position="40"/>
        <end position="70"/>
    </location>
</feature>
<reference evidence="3" key="1">
    <citation type="journal article" date="2021" name="PeerJ">
        <title>Extensive microbial diversity within the chicken gut microbiome revealed by metagenomics and culture.</title>
        <authorList>
            <person name="Gilroy R."/>
            <person name="Ravi A."/>
            <person name="Getino M."/>
            <person name="Pursley I."/>
            <person name="Horton D.L."/>
            <person name="Alikhan N.F."/>
            <person name="Baker D."/>
            <person name="Gharbi K."/>
            <person name="Hall N."/>
            <person name="Watson M."/>
            <person name="Adriaenssens E.M."/>
            <person name="Foster-Nyarko E."/>
            <person name="Jarju S."/>
            <person name="Secka A."/>
            <person name="Antonio M."/>
            <person name="Oren A."/>
            <person name="Chaudhuri R.R."/>
            <person name="La Ragione R."/>
            <person name="Hildebrand F."/>
            <person name="Pallen M.J."/>
        </authorList>
    </citation>
    <scope>NUCLEOTIDE SEQUENCE</scope>
    <source>
        <strain evidence="3">ChiSjej3B21-8574</strain>
    </source>
</reference>
<dbReference type="Proteomes" id="UP000823904">
    <property type="component" value="Unassembled WGS sequence"/>
</dbReference>
<protein>
    <submittedName>
        <fullName evidence="3">Zinc-ribbon domain-containing protein</fullName>
    </submittedName>
</protein>
<reference evidence="3" key="2">
    <citation type="submission" date="2021-04" db="EMBL/GenBank/DDBJ databases">
        <authorList>
            <person name="Gilroy R."/>
        </authorList>
    </citation>
    <scope>NUCLEOTIDE SEQUENCE</scope>
    <source>
        <strain evidence="3">ChiSjej3B21-8574</strain>
    </source>
</reference>
<keyword evidence="2" id="KW-1133">Transmembrane helix</keyword>
<feature type="transmembrane region" description="Helical" evidence="2">
    <location>
        <begin position="79"/>
        <end position="99"/>
    </location>
</feature>
<name>A0A9D2PKR5_9FIRM</name>
<proteinExistence type="predicted"/>
<dbReference type="EMBL" id="DWWD01000042">
    <property type="protein sequence ID" value="HJC51069.1"/>
    <property type="molecule type" value="Genomic_DNA"/>
</dbReference>
<keyword evidence="2" id="KW-0472">Membrane</keyword>
<accession>A0A9D2PKR5</accession>
<evidence type="ECO:0000313" key="3">
    <source>
        <dbReference type="EMBL" id="HJC51069.1"/>
    </source>
</evidence>
<keyword evidence="2" id="KW-0812">Transmembrane</keyword>
<sequence>MICPNCKTKNKEGAAFCENCGIQLSPDDQTTMMQDEPTIMETDGDLQEKKQPSKEKKRHRKTEHKTVEEPGKYKSAKGIITGLSALIVVMALMIGIGLWQNHSTSGDTASVTTTADSQEEDSSEDTTTAETTTEKASTTEDTASEDLPDIEAQDHVDYTNVLYLNGYETFSADGYSFGYPNAFYKTVSKTSDGYRFESDDEYEWLEYSKEKMSGSQSTASAISSIRQNLKNRFNKQNDILYKETGVCIMGGVEKTDENQAIYYLARVQGNYIYTMEVGYEYPDPSNTTEKNQKDYYVDCLYRYCSFSGGTYSPRSYSTFLDGDMGSKK</sequence>
<organism evidence="3 4">
    <name type="scientific">Candidatus Anaerostipes avistercoris</name>
    <dbReference type="NCBI Taxonomy" id="2838462"/>
    <lineage>
        <taxon>Bacteria</taxon>
        <taxon>Bacillati</taxon>
        <taxon>Bacillota</taxon>
        <taxon>Clostridia</taxon>
        <taxon>Lachnospirales</taxon>
        <taxon>Lachnospiraceae</taxon>
        <taxon>Anaerostipes</taxon>
    </lineage>
</organism>
<evidence type="ECO:0000313" key="4">
    <source>
        <dbReference type="Proteomes" id="UP000823904"/>
    </source>
</evidence>